<evidence type="ECO:0000256" key="10">
    <source>
        <dbReference type="ARBA" id="ARBA00023011"/>
    </source>
</evidence>
<keyword evidence="6" id="KW-0547">Nucleotide-binding</keyword>
<feature type="region of interest" description="Disordered" evidence="16">
    <location>
        <begin position="707"/>
        <end position="737"/>
    </location>
</feature>
<keyword evidence="8" id="KW-0067">ATP-binding</keyword>
<dbReference type="RefSeq" id="XP_020121290.1">
    <property type="nucleotide sequence ID" value="XM_020265859.1"/>
</dbReference>
<keyword evidence="20" id="KW-1185">Reference proteome</keyword>
<feature type="region of interest" description="Disordered" evidence="16">
    <location>
        <begin position="486"/>
        <end position="607"/>
    </location>
</feature>
<dbReference type="UniPathway" id="UPA00057">
    <property type="reaction ID" value="UER00099"/>
</dbReference>
<dbReference type="OrthoDB" id="10262935at2759"/>
<organism evidence="19 20">
    <name type="scientific">Talaromyces atroroseus</name>
    <dbReference type="NCBI Taxonomy" id="1441469"/>
    <lineage>
        <taxon>Eukaryota</taxon>
        <taxon>Fungi</taxon>
        <taxon>Dikarya</taxon>
        <taxon>Ascomycota</taxon>
        <taxon>Pezizomycotina</taxon>
        <taxon>Eurotiomycetes</taxon>
        <taxon>Eurotiomycetidae</taxon>
        <taxon>Eurotiales</taxon>
        <taxon>Trichocomaceae</taxon>
        <taxon>Talaromyces</taxon>
        <taxon>Talaromyces sect. Trachyspermi</taxon>
    </lineage>
</organism>
<dbReference type="Gene3D" id="3.30.70.890">
    <property type="entry name" value="GHMP kinase, C-terminal domain"/>
    <property type="match status" value="1"/>
</dbReference>
<feature type="compositionally biased region" description="Low complexity" evidence="16">
    <location>
        <begin position="558"/>
        <end position="588"/>
    </location>
</feature>
<dbReference type="Gene3D" id="3.30.230.10">
    <property type="match status" value="1"/>
</dbReference>
<feature type="compositionally biased region" description="Basic and acidic residues" evidence="16">
    <location>
        <begin position="540"/>
        <end position="556"/>
    </location>
</feature>
<evidence type="ECO:0000256" key="12">
    <source>
        <dbReference type="ARBA" id="ARBA00023166"/>
    </source>
</evidence>
<evidence type="ECO:0000256" key="2">
    <source>
        <dbReference type="ARBA" id="ARBA00006495"/>
    </source>
</evidence>
<dbReference type="Gene3D" id="3.10.20.90">
    <property type="entry name" value="Phosphatidylinositol 3-kinase Catalytic Subunit, Chain A, domain 1"/>
    <property type="match status" value="1"/>
</dbReference>
<evidence type="ECO:0000256" key="15">
    <source>
        <dbReference type="ARBA" id="ARBA00081328"/>
    </source>
</evidence>
<keyword evidence="10" id="KW-0756">Sterol biosynthesis</keyword>
<keyword evidence="9" id="KW-0752">Steroid biosynthesis</keyword>
<accession>A0A225AZN1</accession>
<dbReference type="InterPro" id="IPR035102">
    <property type="entry name" value="Phosphomevalonate_kinase"/>
</dbReference>
<evidence type="ECO:0000313" key="20">
    <source>
        <dbReference type="Proteomes" id="UP000214365"/>
    </source>
</evidence>
<reference evidence="19 20" key="1">
    <citation type="submission" date="2015-06" db="EMBL/GenBank/DDBJ databases">
        <title>Talaromyces atroroseus IBT 11181 draft genome.</title>
        <authorList>
            <person name="Rasmussen K.B."/>
            <person name="Rasmussen S."/>
            <person name="Petersen B."/>
            <person name="Sicheritz-Ponten T."/>
            <person name="Mortensen U.H."/>
            <person name="Thrane U."/>
        </authorList>
    </citation>
    <scope>NUCLEOTIDE SEQUENCE [LARGE SCALE GENOMIC DNA]</scope>
    <source>
        <strain evidence="19 20">IBT 11181</strain>
    </source>
</reference>
<comment type="catalytic activity">
    <reaction evidence="14">
        <text>(R)-5-phosphomevalonate + ATP = (R)-5-diphosphomevalonate + ADP</text>
        <dbReference type="Rhea" id="RHEA:16341"/>
        <dbReference type="ChEBI" id="CHEBI:30616"/>
        <dbReference type="ChEBI" id="CHEBI:57557"/>
        <dbReference type="ChEBI" id="CHEBI:58146"/>
        <dbReference type="ChEBI" id="CHEBI:456216"/>
        <dbReference type="EC" id="2.7.4.2"/>
    </reaction>
    <physiologicalReaction direction="left-to-right" evidence="14">
        <dbReference type="Rhea" id="RHEA:16342"/>
    </physiologicalReaction>
</comment>
<dbReference type="STRING" id="1441469.A0A225AZN1"/>
<evidence type="ECO:0000256" key="3">
    <source>
        <dbReference type="ARBA" id="ARBA00012958"/>
    </source>
</evidence>
<comment type="caution">
    <text evidence="19">The sequence shown here is derived from an EMBL/GenBank/DDBJ whole genome shotgun (WGS) entry which is preliminary data.</text>
</comment>
<keyword evidence="13" id="KW-0753">Steroid metabolism</keyword>
<protein>
    <recommendedName>
        <fullName evidence="3">phosphomevalonate kinase</fullName>
        <ecNumber evidence="3">2.7.4.2</ecNumber>
    </recommendedName>
    <alternativeName>
        <fullName evidence="15">Ergosterol biosynthesis protein 8</fullName>
    </alternativeName>
</protein>
<dbReference type="GO" id="GO:0005777">
    <property type="term" value="C:peroxisome"/>
    <property type="evidence" value="ECO:0007669"/>
    <property type="project" value="TreeGrafter"/>
</dbReference>
<evidence type="ECO:0000256" key="14">
    <source>
        <dbReference type="ARBA" id="ARBA00029326"/>
    </source>
</evidence>
<evidence type="ECO:0000259" key="18">
    <source>
        <dbReference type="Pfam" id="PF13881"/>
    </source>
</evidence>
<feature type="region of interest" description="Disordered" evidence="16">
    <location>
        <begin position="50"/>
        <end position="83"/>
    </location>
</feature>
<feature type="compositionally biased region" description="Low complexity" evidence="16">
    <location>
        <begin position="517"/>
        <end position="527"/>
    </location>
</feature>
<dbReference type="EC" id="2.7.4.2" evidence="3"/>
<dbReference type="GO" id="GO:0004631">
    <property type="term" value="F:phosphomevalonate kinase activity"/>
    <property type="evidence" value="ECO:0007669"/>
    <property type="project" value="UniProtKB-EC"/>
</dbReference>
<keyword evidence="5" id="KW-0808">Transferase</keyword>
<dbReference type="InterPro" id="IPR029071">
    <property type="entry name" value="Ubiquitin-like_domsf"/>
</dbReference>
<gene>
    <name evidence="19" type="ORF">UA08_03547</name>
</gene>
<evidence type="ECO:0000256" key="11">
    <source>
        <dbReference type="ARBA" id="ARBA00023098"/>
    </source>
</evidence>
<evidence type="ECO:0000256" key="13">
    <source>
        <dbReference type="ARBA" id="ARBA00023221"/>
    </source>
</evidence>
<evidence type="ECO:0000256" key="1">
    <source>
        <dbReference type="ARBA" id="ARBA00005017"/>
    </source>
</evidence>
<comment type="similarity">
    <text evidence="2">Belongs to the GHMP kinase family. Mevalonate kinase subfamily.</text>
</comment>
<keyword evidence="7" id="KW-0418">Kinase</keyword>
<evidence type="ECO:0000256" key="6">
    <source>
        <dbReference type="ARBA" id="ARBA00022741"/>
    </source>
</evidence>
<evidence type="ECO:0000256" key="8">
    <source>
        <dbReference type="ARBA" id="ARBA00022840"/>
    </source>
</evidence>
<evidence type="ECO:0000256" key="5">
    <source>
        <dbReference type="ARBA" id="ARBA00022679"/>
    </source>
</evidence>
<dbReference type="Pfam" id="PF00288">
    <property type="entry name" value="GHMP_kinases_N"/>
    <property type="match status" value="1"/>
</dbReference>
<dbReference type="FunFam" id="3.30.70.890:FF:000018">
    <property type="entry name" value="Phosphomevalonate kinase"/>
    <property type="match status" value="1"/>
</dbReference>
<dbReference type="GO" id="GO:0005524">
    <property type="term" value="F:ATP binding"/>
    <property type="evidence" value="ECO:0007669"/>
    <property type="project" value="UniProtKB-KW"/>
</dbReference>
<name>A0A225AZN1_TALAT</name>
<feature type="domain" description="UBL3-like ubiquitin" evidence="18">
    <location>
        <begin position="647"/>
        <end position="719"/>
    </location>
</feature>
<dbReference type="GeneID" id="31003302"/>
<dbReference type="GO" id="GO:0006696">
    <property type="term" value="P:ergosterol biosynthetic process"/>
    <property type="evidence" value="ECO:0007669"/>
    <property type="project" value="TreeGrafter"/>
</dbReference>
<evidence type="ECO:0000259" key="17">
    <source>
        <dbReference type="Pfam" id="PF00288"/>
    </source>
</evidence>
<dbReference type="Pfam" id="PF13881">
    <property type="entry name" value="Rad60-SLD_2"/>
    <property type="match status" value="1"/>
</dbReference>
<sequence>MPVRPSATTAVSAPGKVLLTGGYLVLDRQYTGTVFALDARIHAVVQQLQRDRHRGSAQSSPKDDATANTGADETLENHPEESVIVRSPQFRDAVWEYGVQRCENGGGVKVTQRNEGPKNPFVETSLNYALTYISYVADSQDLGSLSVTILADNDYYSDSRQDSNIDSRSRGGFHDFGVTLQDAHKTGLGSSAALVTALVSALLIHRTMHPDDLIVARDKLHNLAQAAHCAAQGKVGSGFDVGAAIWGSCSYRRFSPSILEGLGEVGSSGFEERLFSAVEDLDSAHPWDTEFMDVGMKLPPGMQMVLCDVDCGSQTPSMVRKVLEWRKQNKEEADLLWDSLQANNEKLRLELRRAVHGRSDPEFEAAAALEIYKNVRVLMQRSRNYLKTMTEKSGVPIEPLVQSELLDTVSGIDGVIGGVVPGAGGYDAVVLLIRDDAEVIKKLNLLFETYQSRVEDDFGGKIEKKVAMLARVILCNLLRMASTENLSAPDGSDSPAATAQDNTTTTTTTAPEHSDVPAPSSSSPAAAEATQLAPNSTESQSKEKNDTEDFEDKSSPREAAASAAATPTPDDTTTANTTTTNVAAEPPTSGVEASEAPETTTVTEGEDAGPELVITLLLITGARHPFKIDKKYLRRRSVKVDNDDPFNMSVYTLKELIWREWRAEWEPQPSSPSSIRLISFGKLLDDKSPLSESSLTHDAPNVIHMTVKPQEVVDEEDAKGGKSYSARDRDASDRSPGCRCIIL</sequence>
<dbReference type="InterPro" id="IPR036554">
    <property type="entry name" value="GHMP_kinase_C_sf"/>
</dbReference>
<dbReference type="Proteomes" id="UP000214365">
    <property type="component" value="Unassembled WGS sequence"/>
</dbReference>
<keyword evidence="11" id="KW-0443">Lipid metabolism</keyword>
<comment type="pathway">
    <text evidence="1">Isoprenoid biosynthesis; isopentenyl diphosphate biosynthesis via mevalonate pathway; isopentenyl diphosphate from (R)-mevalonate: step 2/3.</text>
</comment>
<dbReference type="PANTHER" id="PTHR31814">
    <property type="match status" value="1"/>
</dbReference>
<evidence type="ECO:0000256" key="4">
    <source>
        <dbReference type="ARBA" id="ARBA00022516"/>
    </source>
</evidence>
<dbReference type="SUPFAM" id="SSF54236">
    <property type="entry name" value="Ubiquitin-like"/>
    <property type="match status" value="1"/>
</dbReference>
<dbReference type="InterPro" id="IPR006204">
    <property type="entry name" value="GHMP_kinase_N_dom"/>
</dbReference>
<dbReference type="InterPro" id="IPR020568">
    <property type="entry name" value="Ribosomal_Su5_D2-typ_SF"/>
</dbReference>
<evidence type="ECO:0000256" key="16">
    <source>
        <dbReference type="SAM" id="MobiDB-lite"/>
    </source>
</evidence>
<feature type="compositionally biased region" description="Polar residues" evidence="16">
    <location>
        <begin position="56"/>
        <end position="71"/>
    </location>
</feature>
<dbReference type="InterPro" id="IPR039540">
    <property type="entry name" value="UBL3-like_ubiquitin_dom"/>
</dbReference>
<dbReference type="InterPro" id="IPR014721">
    <property type="entry name" value="Ribsml_uS5_D2-typ_fold_subgr"/>
</dbReference>
<keyword evidence="4" id="KW-0444">Lipid biosynthesis</keyword>
<evidence type="ECO:0000313" key="19">
    <source>
        <dbReference type="EMBL" id="OKL61169.1"/>
    </source>
</evidence>
<dbReference type="SUPFAM" id="SSF54211">
    <property type="entry name" value="Ribosomal protein S5 domain 2-like"/>
    <property type="match status" value="1"/>
</dbReference>
<evidence type="ECO:0000256" key="9">
    <source>
        <dbReference type="ARBA" id="ARBA00022955"/>
    </source>
</evidence>
<dbReference type="GO" id="GO:0010142">
    <property type="term" value="P:farnesyl diphosphate biosynthetic process, mevalonate pathway"/>
    <property type="evidence" value="ECO:0007669"/>
    <property type="project" value="TreeGrafter"/>
</dbReference>
<keyword evidence="12" id="KW-1207">Sterol metabolism</keyword>
<feature type="domain" description="GHMP kinase N-terminal" evidence="17">
    <location>
        <begin position="184"/>
        <end position="247"/>
    </location>
</feature>
<dbReference type="PANTHER" id="PTHR31814:SF2">
    <property type="entry name" value="PHOSPHOMEVALONATE KINASE"/>
    <property type="match status" value="1"/>
</dbReference>
<feature type="compositionally biased region" description="Low complexity" evidence="16">
    <location>
        <begin position="496"/>
        <end position="510"/>
    </location>
</feature>
<dbReference type="AlphaFoldDB" id="A0A225AZN1"/>
<dbReference type="EMBL" id="LFMY01000004">
    <property type="protein sequence ID" value="OKL61169.1"/>
    <property type="molecule type" value="Genomic_DNA"/>
</dbReference>
<proteinExistence type="inferred from homology"/>
<dbReference type="GO" id="GO:0019287">
    <property type="term" value="P:isopentenyl diphosphate biosynthetic process, mevalonate pathway"/>
    <property type="evidence" value="ECO:0007669"/>
    <property type="project" value="UniProtKB-UniPathway"/>
</dbReference>
<evidence type="ECO:0000256" key="7">
    <source>
        <dbReference type="ARBA" id="ARBA00022777"/>
    </source>
</evidence>